<dbReference type="InterPro" id="IPR018244">
    <property type="entry name" value="Allrgn_V5/Tpx1_CS"/>
</dbReference>
<evidence type="ECO:0000313" key="4">
    <source>
        <dbReference type="EMBL" id="CAK9323228.1"/>
    </source>
</evidence>
<dbReference type="PRINTS" id="PR00837">
    <property type="entry name" value="V5TPXLIKE"/>
</dbReference>
<keyword evidence="2" id="KW-0732">Signal</keyword>
<dbReference type="PANTHER" id="PTHR10334">
    <property type="entry name" value="CYSTEINE-RICH SECRETORY PROTEIN-RELATED"/>
    <property type="match status" value="1"/>
</dbReference>
<dbReference type="InterPro" id="IPR001283">
    <property type="entry name" value="CRISP-related"/>
</dbReference>
<name>A0ABP0YV73_9ROSI</name>
<dbReference type="CDD" id="cd05381">
    <property type="entry name" value="CAP_PR-1"/>
    <property type="match status" value="1"/>
</dbReference>
<dbReference type="EMBL" id="OZ021739">
    <property type="protein sequence ID" value="CAK9323228.1"/>
    <property type="molecule type" value="Genomic_DNA"/>
</dbReference>
<protein>
    <recommendedName>
        <fullName evidence="3">SCP domain-containing protein</fullName>
    </recommendedName>
</protein>
<keyword evidence="5" id="KW-1185">Reference proteome</keyword>
<dbReference type="Gene3D" id="3.40.33.10">
    <property type="entry name" value="CAP"/>
    <property type="match status" value="1"/>
</dbReference>
<dbReference type="SMART" id="SM00198">
    <property type="entry name" value="SCP"/>
    <property type="match status" value="1"/>
</dbReference>
<feature type="domain" description="SCP" evidence="3">
    <location>
        <begin position="54"/>
        <end position="186"/>
    </location>
</feature>
<reference evidence="4 5" key="1">
    <citation type="submission" date="2024-03" db="EMBL/GenBank/DDBJ databases">
        <authorList>
            <person name="Gkanogiannis A."/>
            <person name="Becerra Lopez-Lavalle L."/>
        </authorList>
    </citation>
    <scope>NUCLEOTIDE SEQUENCE [LARGE SCALE GENOMIC DNA]</scope>
</reference>
<evidence type="ECO:0000313" key="5">
    <source>
        <dbReference type="Proteomes" id="UP001642487"/>
    </source>
</evidence>
<gene>
    <name evidence="4" type="ORF">CITCOLO1_LOCUS15403</name>
</gene>
<dbReference type="Proteomes" id="UP001642487">
    <property type="component" value="Chromosome 5"/>
</dbReference>
<feature type="region of interest" description="Disordered" evidence="1">
    <location>
        <begin position="28"/>
        <end position="52"/>
    </location>
</feature>
<accession>A0ABP0YV73</accession>
<organism evidence="4 5">
    <name type="scientific">Citrullus colocynthis</name>
    <name type="common">colocynth</name>
    <dbReference type="NCBI Taxonomy" id="252529"/>
    <lineage>
        <taxon>Eukaryota</taxon>
        <taxon>Viridiplantae</taxon>
        <taxon>Streptophyta</taxon>
        <taxon>Embryophyta</taxon>
        <taxon>Tracheophyta</taxon>
        <taxon>Spermatophyta</taxon>
        <taxon>Magnoliopsida</taxon>
        <taxon>eudicotyledons</taxon>
        <taxon>Gunneridae</taxon>
        <taxon>Pentapetalae</taxon>
        <taxon>rosids</taxon>
        <taxon>fabids</taxon>
        <taxon>Cucurbitales</taxon>
        <taxon>Cucurbitaceae</taxon>
        <taxon>Benincaseae</taxon>
        <taxon>Citrullus</taxon>
    </lineage>
</organism>
<feature type="compositionally biased region" description="Low complexity" evidence="1">
    <location>
        <begin position="34"/>
        <end position="48"/>
    </location>
</feature>
<evidence type="ECO:0000256" key="1">
    <source>
        <dbReference type="SAM" id="MobiDB-lite"/>
    </source>
</evidence>
<dbReference type="InterPro" id="IPR035940">
    <property type="entry name" value="CAP_sf"/>
</dbReference>
<proteinExistence type="predicted"/>
<sequence length="190" mass="21254">MSLPYVISAVAAFSLLLLLHLAAASDQPQPPPASASASNSTNATTATARPGRRSYTREFLQAHNKFRSAFQVPPLTWDRNLTRFARRWGEKCAADCKMTHSYGPYGENMFWGKLEHWTPTEVVESWAGEDKFYNLNSNECAAGQTCGHYTQIIWKESLRLGCARVNCANGELLVICEYYPPGNYVNEKPI</sequence>
<evidence type="ECO:0000256" key="2">
    <source>
        <dbReference type="SAM" id="SignalP"/>
    </source>
</evidence>
<dbReference type="PROSITE" id="PS01009">
    <property type="entry name" value="CRISP_1"/>
    <property type="match status" value="1"/>
</dbReference>
<feature type="chain" id="PRO_5047360071" description="SCP domain-containing protein" evidence="2">
    <location>
        <begin position="25"/>
        <end position="190"/>
    </location>
</feature>
<dbReference type="InterPro" id="IPR014044">
    <property type="entry name" value="CAP_dom"/>
</dbReference>
<dbReference type="Pfam" id="PF00188">
    <property type="entry name" value="CAP"/>
    <property type="match status" value="1"/>
</dbReference>
<evidence type="ECO:0000259" key="3">
    <source>
        <dbReference type="SMART" id="SM00198"/>
    </source>
</evidence>
<feature type="signal peptide" evidence="2">
    <location>
        <begin position="1"/>
        <end position="24"/>
    </location>
</feature>
<dbReference type="SUPFAM" id="SSF55797">
    <property type="entry name" value="PR-1-like"/>
    <property type="match status" value="1"/>
</dbReference>